<proteinExistence type="inferred from homology"/>
<reference evidence="17 18" key="1">
    <citation type="journal article" date="2022" name="Gigascience">
        <title>A chromosome-level genome assembly and annotation of the desert horned lizard, Phrynosoma platyrhinos, provides insight into chromosomal rearrangements among reptiles.</title>
        <authorList>
            <person name="Koochekian N."/>
            <person name="Ascanio A."/>
            <person name="Farleigh K."/>
            <person name="Card D.C."/>
            <person name="Schield D.R."/>
            <person name="Castoe T.A."/>
            <person name="Jezkova T."/>
        </authorList>
    </citation>
    <scope>NUCLEOTIDE SEQUENCE [LARGE SCALE GENOMIC DNA]</scope>
    <source>
        <strain evidence="17">NK-2021</strain>
    </source>
</reference>
<comment type="caution">
    <text evidence="17">The sequence shown here is derived from an EMBL/GenBank/DDBJ whole genome shotgun (WGS) entry which is preliminary data.</text>
</comment>
<evidence type="ECO:0000313" key="17">
    <source>
        <dbReference type="EMBL" id="KAH0622309.1"/>
    </source>
</evidence>
<evidence type="ECO:0000256" key="10">
    <source>
        <dbReference type="ARBA" id="ARBA00023170"/>
    </source>
</evidence>
<keyword evidence="11" id="KW-0325">Glycoprotein</keyword>
<evidence type="ECO:0000256" key="12">
    <source>
        <dbReference type="ARBA" id="ARBA00023224"/>
    </source>
</evidence>
<feature type="transmembrane region" description="Helical" evidence="15">
    <location>
        <begin position="36"/>
        <end position="58"/>
    </location>
</feature>
<evidence type="ECO:0000256" key="8">
    <source>
        <dbReference type="ARBA" id="ARBA00023136"/>
    </source>
</evidence>
<dbReference type="InterPro" id="IPR050569">
    <property type="entry name" value="TAAR"/>
</dbReference>
<sequence length="370" mass="42241">MCLHESETLGRMQFCCESINGSCIKSNWSISIRMSMYTFMSCVILGTVAGNLTLIISIAHFRQLHTPTNFLILSMATADFLLGFFVMPYSMVRSVENCWYFGEFFCKVHTSVDIMLSTSSIFHLSFISIDRYYAVCNPLRYKAKINIWVILIMIFISWMLPAMFGFGLIFLQLNMIGAKETFYKLIYCVGGCFVFFNETSGVVASMVSFYIPGLVMLSIYGKIYTIAKRQARSIKAATSQAQIRFEMRHHISRRERKAAKTLGIVVGVFLICWFPFFFCTATDPFMNYTIPPIVIDAMVWLDTPNVDFMFKNTRIKLDQRMIDTSVIKDYDMKIVAIKIMGFLNSSEDVIDCSEFGNGSCPENLKPASVR</sequence>
<dbReference type="PANTHER" id="PTHR24249:SF415">
    <property type="entry name" value="TRACE AMINE-ASSOCIATED RECEPTOR 1"/>
    <property type="match status" value="1"/>
</dbReference>
<evidence type="ECO:0000256" key="15">
    <source>
        <dbReference type="SAM" id="Phobius"/>
    </source>
</evidence>
<protein>
    <recommendedName>
        <fullName evidence="13">Trace amine-associated receptor 1</fullName>
    </recommendedName>
</protein>
<keyword evidence="8 15" id="KW-0472">Membrane</keyword>
<keyword evidence="5" id="KW-0256">Endoplasmic reticulum</keyword>
<dbReference type="PROSITE" id="PS00237">
    <property type="entry name" value="G_PROTEIN_RECEP_F1_1"/>
    <property type="match status" value="1"/>
</dbReference>
<dbReference type="InterPro" id="IPR009132">
    <property type="entry name" value="TAAR_fam"/>
</dbReference>
<evidence type="ECO:0000256" key="2">
    <source>
        <dbReference type="ARBA" id="ARBA00004651"/>
    </source>
</evidence>
<feature type="transmembrane region" description="Helical" evidence="15">
    <location>
        <begin position="258"/>
        <end position="278"/>
    </location>
</feature>
<evidence type="ECO:0000256" key="5">
    <source>
        <dbReference type="ARBA" id="ARBA00022824"/>
    </source>
</evidence>
<dbReference type="InterPro" id="IPR009133">
    <property type="entry name" value="TAAR1"/>
</dbReference>
<feature type="domain" description="G-protein coupled receptors family 1 profile" evidence="16">
    <location>
        <begin position="50"/>
        <end position="278"/>
    </location>
</feature>
<dbReference type="InterPro" id="IPR000276">
    <property type="entry name" value="GPCR_Rhodpsn"/>
</dbReference>
<dbReference type="PROSITE" id="PS50262">
    <property type="entry name" value="G_PROTEIN_RECEP_F1_2"/>
    <property type="match status" value="1"/>
</dbReference>
<keyword evidence="12 14" id="KW-0807">Transducer</keyword>
<keyword evidence="4 14" id="KW-0812">Transmembrane</keyword>
<keyword evidence="7 14" id="KW-0297">G-protein coupled receptor</keyword>
<gene>
    <name evidence="17" type="ORF">JD844_024499</name>
</gene>
<evidence type="ECO:0000256" key="9">
    <source>
        <dbReference type="ARBA" id="ARBA00023157"/>
    </source>
</evidence>
<feature type="transmembrane region" description="Helical" evidence="15">
    <location>
        <begin position="147"/>
        <end position="173"/>
    </location>
</feature>
<dbReference type="SUPFAM" id="SSF81321">
    <property type="entry name" value="Family A G protein-coupled receptor-like"/>
    <property type="match status" value="1"/>
</dbReference>
<name>A0ABQ7SYH1_PHRPL</name>
<evidence type="ECO:0000259" key="16">
    <source>
        <dbReference type="PROSITE" id="PS50262"/>
    </source>
</evidence>
<dbReference type="CDD" id="cd15314">
    <property type="entry name" value="7tmA_TAAR1"/>
    <property type="match status" value="1"/>
</dbReference>
<dbReference type="PRINTS" id="PR00237">
    <property type="entry name" value="GPCRRHODOPSN"/>
</dbReference>
<comment type="subcellular location">
    <subcellularLocation>
        <location evidence="2">Cell membrane</location>
        <topology evidence="2">Multi-pass membrane protein</topology>
    </subcellularLocation>
    <subcellularLocation>
        <location evidence="1">Endoplasmic reticulum membrane</location>
        <topology evidence="1">Multi-pass membrane protein</topology>
    </subcellularLocation>
</comment>
<dbReference type="Pfam" id="PF00001">
    <property type="entry name" value="7tm_1"/>
    <property type="match status" value="1"/>
</dbReference>
<dbReference type="PANTHER" id="PTHR24249">
    <property type="entry name" value="HISTAMINE RECEPTOR-RELATED G-PROTEIN COUPLED RECEPTOR"/>
    <property type="match status" value="1"/>
</dbReference>
<evidence type="ECO:0000256" key="13">
    <source>
        <dbReference type="ARBA" id="ARBA00039439"/>
    </source>
</evidence>
<keyword evidence="10 14" id="KW-0675">Receptor</keyword>
<dbReference type="Gene3D" id="1.20.1070.10">
    <property type="entry name" value="Rhodopsin 7-helix transmembrane proteins"/>
    <property type="match status" value="1"/>
</dbReference>
<keyword evidence="18" id="KW-1185">Reference proteome</keyword>
<evidence type="ECO:0000256" key="14">
    <source>
        <dbReference type="RuleBase" id="RU000688"/>
    </source>
</evidence>
<dbReference type="PRINTS" id="PR01830">
    <property type="entry name" value="TRACEAMINER"/>
</dbReference>
<feature type="transmembrane region" description="Helical" evidence="15">
    <location>
        <begin position="70"/>
        <end position="91"/>
    </location>
</feature>
<evidence type="ECO:0000256" key="4">
    <source>
        <dbReference type="ARBA" id="ARBA00022692"/>
    </source>
</evidence>
<dbReference type="InterPro" id="IPR017452">
    <property type="entry name" value="GPCR_Rhodpsn_7TM"/>
</dbReference>
<dbReference type="Proteomes" id="UP000826234">
    <property type="component" value="Unassembled WGS sequence"/>
</dbReference>
<evidence type="ECO:0000313" key="18">
    <source>
        <dbReference type="Proteomes" id="UP000826234"/>
    </source>
</evidence>
<dbReference type="EMBL" id="JAIPUX010003289">
    <property type="protein sequence ID" value="KAH0622309.1"/>
    <property type="molecule type" value="Genomic_DNA"/>
</dbReference>
<evidence type="ECO:0000256" key="11">
    <source>
        <dbReference type="ARBA" id="ARBA00023180"/>
    </source>
</evidence>
<feature type="transmembrane region" description="Helical" evidence="15">
    <location>
        <begin position="209"/>
        <end position="227"/>
    </location>
</feature>
<evidence type="ECO:0000256" key="3">
    <source>
        <dbReference type="ARBA" id="ARBA00022475"/>
    </source>
</evidence>
<keyword evidence="6 15" id="KW-1133">Transmembrane helix</keyword>
<keyword evidence="3" id="KW-1003">Cell membrane</keyword>
<dbReference type="PRINTS" id="PR01831">
    <property type="entry name" value="TRACEAMINE1R"/>
</dbReference>
<evidence type="ECO:0000256" key="7">
    <source>
        <dbReference type="ARBA" id="ARBA00023040"/>
    </source>
</evidence>
<organism evidence="17 18">
    <name type="scientific">Phrynosoma platyrhinos</name>
    <name type="common">Desert horned lizard</name>
    <dbReference type="NCBI Taxonomy" id="52577"/>
    <lineage>
        <taxon>Eukaryota</taxon>
        <taxon>Metazoa</taxon>
        <taxon>Chordata</taxon>
        <taxon>Craniata</taxon>
        <taxon>Vertebrata</taxon>
        <taxon>Euteleostomi</taxon>
        <taxon>Lepidosauria</taxon>
        <taxon>Squamata</taxon>
        <taxon>Bifurcata</taxon>
        <taxon>Unidentata</taxon>
        <taxon>Episquamata</taxon>
        <taxon>Toxicofera</taxon>
        <taxon>Iguania</taxon>
        <taxon>Phrynosomatidae</taxon>
        <taxon>Phrynosomatinae</taxon>
        <taxon>Phrynosoma</taxon>
    </lineage>
</organism>
<evidence type="ECO:0000256" key="1">
    <source>
        <dbReference type="ARBA" id="ARBA00004477"/>
    </source>
</evidence>
<evidence type="ECO:0000256" key="6">
    <source>
        <dbReference type="ARBA" id="ARBA00022989"/>
    </source>
</evidence>
<comment type="similarity">
    <text evidence="14">Belongs to the G-protein coupled receptor 1 family.</text>
</comment>
<accession>A0ABQ7SYH1</accession>
<keyword evidence="9" id="KW-1015">Disulfide bond</keyword>